<dbReference type="EMBL" id="LT855380">
    <property type="protein sequence ID" value="SMS12587.1"/>
    <property type="molecule type" value="Genomic_DNA"/>
</dbReference>
<gene>
    <name evidence="1" type="ORF">CFBP1590__5001</name>
</gene>
<evidence type="ECO:0000313" key="2">
    <source>
        <dbReference type="Proteomes" id="UP000196842"/>
    </source>
</evidence>
<dbReference type="AlphaFoldDB" id="A0A1Y6JRN4"/>
<sequence>MIAPLLRVGRQPVTLCVKALDAQRPGTIDINPFDNLSIQRNVT</sequence>
<dbReference type="KEGG" id="pvd:CFBP1590__5001"/>
<reference evidence="1 2" key="1">
    <citation type="submission" date="2017-05" db="EMBL/GenBank/DDBJ databases">
        <authorList>
            <person name="Song R."/>
            <person name="Chenine A.L."/>
            <person name="Ruprecht R.M."/>
        </authorList>
    </citation>
    <scope>NUCLEOTIDE SEQUENCE [LARGE SCALE GENOMIC DNA]</scope>
    <source>
        <strain evidence="1 2">CFBP 1590</strain>
    </source>
</reference>
<proteinExistence type="predicted"/>
<organism evidence="1 2">
    <name type="scientific">Pseudomonas viridiflava</name>
    <name type="common">Phytomonas viridiflava</name>
    <dbReference type="NCBI Taxonomy" id="33069"/>
    <lineage>
        <taxon>Bacteria</taxon>
        <taxon>Pseudomonadati</taxon>
        <taxon>Pseudomonadota</taxon>
        <taxon>Gammaproteobacteria</taxon>
        <taxon>Pseudomonadales</taxon>
        <taxon>Pseudomonadaceae</taxon>
        <taxon>Pseudomonas</taxon>
    </lineage>
</organism>
<dbReference type="Proteomes" id="UP000196842">
    <property type="component" value="Chromosome I"/>
</dbReference>
<accession>A0A1Y6JRN4</accession>
<protein>
    <submittedName>
        <fullName evidence="1">Uncharacterized protein</fullName>
    </submittedName>
</protein>
<evidence type="ECO:0000313" key="1">
    <source>
        <dbReference type="EMBL" id="SMS12587.1"/>
    </source>
</evidence>
<name>A0A1Y6JRN4_PSEVI</name>